<evidence type="ECO:0000313" key="2">
    <source>
        <dbReference type="Proteomes" id="UP000663090"/>
    </source>
</evidence>
<protein>
    <submittedName>
        <fullName evidence="1">Uncharacterized protein</fullName>
    </submittedName>
</protein>
<dbReference type="Proteomes" id="UP000663090">
    <property type="component" value="Chromosome"/>
</dbReference>
<gene>
    <name evidence="1" type="ORF">JY572_16390</name>
</gene>
<name>A0ABX7NGH7_9BACT</name>
<sequence>MGSAFVTLKGAPGSSLEGMYPVEGVVFEVARTLPLATSSASRAAQEYRVDARGGDFG</sequence>
<accession>A0ABX7NGH7</accession>
<reference evidence="1 2" key="1">
    <citation type="submission" date="2021-02" db="EMBL/GenBank/DDBJ databases">
        <title>De Novo genome assembly of isolated myxobacteria.</title>
        <authorList>
            <person name="Stevens D.C."/>
        </authorList>
    </citation>
    <scope>NUCLEOTIDE SEQUENCE [LARGE SCALE GENOMIC DNA]</scope>
    <source>
        <strain evidence="1 2">SCHIC003</strain>
    </source>
</reference>
<dbReference type="EMBL" id="CP071091">
    <property type="protein sequence ID" value="QSQ17518.1"/>
    <property type="molecule type" value="Genomic_DNA"/>
</dbReference>
<evidence type="ECO:0000313" key="1">
    <source>
        <dbReference type="EMBL" id="QSQ17518.1"/>
    </source>
</evidence>
<proteinExistence type="predicted"/>
<keyword evidence="2" id="KW-1185">Reference proteome</keyword>
<dbReference type="RefSeq" id="WP_206719137.1">
    <property type="nucleotide sequence ID" value="NZ_CP071091.1"/>
</dbReference>
<organism evidence="1 2">
    <name type="scientific">Myxococcus landrumensis</name>
    <dbReference type="NCBI Taxonomy" id="2813577"/>
    <lineage>
        <taxon>Bacteria</taxon>
        <taxon>Pseudomonadati</taxon>
        <taxon>Myxococcota</taxon>
        <taxon>Myxococcia</taxon>
        <taxon>Myxococcales</taxon>
        <taxon>Cystobacterineae</taxon>
        <taxon>Myxococcaceae</taxon>
        <taxon>Myxococcus</taxon>
    </lineage>
</organism>